<feature type="region of interest" description="Disordered" evidence="1">
    <location>
        <begin position="172"/>
        <end position="211"/>
    </location>
</feature>
<keyword evidence="4" id="KW-1185">Reference proteome</keyword>
<keyword evidence="2" id="KW-1133">Transmembrane helix</keyword>
<keyword evidence="2" id="KW-0812">Transmembrane</keyword>
<evidence type="ECO:0000313" key="3">
    <source>
        <dbReference type="EMBL" id="NOK36629.1"/>
    </source>
</evidence>
<evidence type="ECO:0000256" key="2">
    <source>
        <dbReference type="SAM" id="Phobius"/>
    </source>
</evidence>
<evidence type="ECO:0008006" key="5">
    <source>
        <dbReference type="Google" id="ProtNLM"/>
    </source>
</evidence>
<dbReference type="AlphaFoldDB" id="A0A7Y4KP84"/>
<evidence type="ECO:0000256" key="1">
    <source>
        <dbReference type="SAM" id="MobiDB-lite"/>
    </source>
</evidence>
<dbReference type="Proteomes" id="UP000563426">
    <property type="component" value="Unassembled WGS sequence"/>
</dbReference>
<feature type="compositionally biased region" description="Low complexity" evidence="1">
    <location>
        <begin position="270"/>
        <end position="280"/>
    </location>
</feature>
<organism evidence="3 4">
    <name type="scientific">Corallococcus exercitus</name>
    <dbReference type="NCBI Taxonomy" id="2316736"/>
    <lineage>
        <taxon>Bacteria</taxon>
        <taxon>Pseudomonadati</taxon>
        <taxon>Myxococcota</taxon>
        <taxon>Myxococcia</taxon>
        <taxon>Myxococcales</taxon>
        <taxon>Cystobacterineae</taxon>
        <taxon>Myxococcaceae</taxon>
        <taxon>Corallococcus</taxon>
    </lineage>
</organism>
<feature type="compositionally biased region" description="Pro residues" evidence="1">
    <location>
        <begin position="175"/>
        <end position="184"/>
    </location>
</feature>
<reference evidence="3 4" key="1">
    <citation type="submission" date="2020-05" db="EMBL/GenBank/DDBJ databases">
        <authorList>
            <person name="Whitworth D."/>
        </authorList>
    </citation>
    <scope>NUCLEOTIDE SEQUENCE [LARGE SCALE GENOMIC DNA]</scope>
    <source>
        <strain evidence="3 4">AB043B</strain>
    </source>
</reference>
<evidence type="ECO:0000313" key="4">
    <source>
        <dbReference type="Proteomes" id="UP000563426"/>
    </source>
</evidence>
<sequence length="673" mass="71734">MVGAPASVEPASAPEKATDPSPVESAASAKRKPVANLPGVGAPALNRPALGRGAARASAASVSSLPLMTPPGLMAPPPPARPPVASPPMELAPVVPDEPEERTLMAIPTMDSPKPASAVAPVLPFPDLDEPAEHTLMAIPTMELPEPASASVPVLPVPGLDEPEERTLMAIPATPEAPPPPVEDAPPLDASSALPVPTMEEPEERTVLDLRPITPVSPLVAKPMRIGGAVTAPPGPGAPEPATFVGQDDAIPADAPEETRASPTFAGQNAPAAPTLAPAPAWNPPVPPPSPEPEPVTLVGRNRAASPPKLDAGPMPGEAQLLAPAAGGDATTQPVPPGLEFPAIEPVPKGPVTVVAKVEPSSAADKARQQRQLGKTLKGRFLLFWKRQSLPRRIGFASLAGLGALALVTLLVALAVPSAIRLPGREPFKLGMDPVMDSFGLGEGVRWVHADDKLFDFRFVSPTRAVAVLHYQASNIARDEVNLSLNGVSLGWVPPDTAQTAERELEQVLPPSLLRRNANNQLLFDNALNPPGRDPWRIWNLRLEVIPVPELPPDQLVASARESAKAGARFYELKDVGAENLFKAWREYRAAWITLEALDEKPELYDDVRERIAQISTELDHRCGQLMMQFQRAVQFRSRRDAVATLEDVRRRFPTAEHRCHNLALEKAYEHEL</sequence>
<feature type="transmembrane region" description="Helical" evidence="2">
    <location>
        <begin position="394"/>
        <end position="416"/>
    </location>
</feature>
<dbReference type="RefSeq" id="WP_171436917.1">
    <property type="nucleotide sequence ID" value="NZ_JABFJV010000174.1"/>
</dbReference>
<dbReference type="EMBL" id="JABFJV010000174">
    <property type="protein sequence ID" value="NOK36629.1"/>
    <property type="molecule type" value="Genomic_DNA"/>
</dbReference>
<feature type="region of interest" description="Disordered" evidence="1">
    <location>
        <begin position="1"/>
        <end position="94"/>
    </location>
</feature>
<feature type="compositionally biased region" description="Low complexity" evidence="1">
    <location>
        <begin position="44"/>
        <end position="72"/>
    </location>
</feature>
<proteinExistence type="predicted"/>
<feature type="compositionally biased region" description="Low complexity" evidence="1">
    <location>
        <begin position="1"/>
        <end position="15"/>
    </location>
</feature>
<comment type="caution">
    <text evidence="3">The sequence shown here is derived from an EMBL/GenBank/DDBJ whole genome shotgun (WGS) entry which is preliminary data.</text>
</comment>
<feature type="region of interest" description="Disordered" evidence="1">
    <location>
        <begin position="227"/>
        <end position="317"/>
    </location>
</feature>
<keyword evidence="2" id="KW-0472">Membrane</keyword>
<name>A0A7Y4KP84_9BACT</name>
<feature type="compositionally biased region" description="Pro residues" evidence="1">
    <location>
        <begin position="281"/>
        <end position="294"/>
    </location>
</feature>
<accession>A0A7Y4KP84</accession>
<protein>
    <recommendedName>
        <fullName evidence="5">FHA domain-containing protein</fullName>
    </recommendedName>
</protein>
<feature type="compositionally biased region" description="Pro residues" evidence="1">
    <location>
        <begin position="73"/>
        <end position="86"/>
    </location>
</feature>
<gene>
    <name evidence="3" type="ORF">HMI49_25810</name>
</gene>